<dbReference type="EMBL" id="BGZK01000249">
    <property type="protein sequence ID" value="GBP31668.1"/>
    <property type="molecule type" value="Genomic_DNA"/>
</dbReference>
<evidence type="ECO:0000313" key="1">
    <source>
        <dbReference type="EMBL" id="GBP31668.1"/>
    </source>
</evidence>
<proteinExistence type="predicted"/>
<dbReference type="AlphaFoldDB" id="A0A4C1UYX8"/>
<keyword evidence="2" id="KW-1185">Reference proteome</keyword>
<name>A0A4C1UYX8_EUMVA</name>
<evidence type="ECO:0000313" key="2">
    <source>
        <dbReference type="Proteomes" id="UP000299102"/>
    </source>
</evidence>
<comment type="caution">
    <text evidence="1">The sequence shown here is derived from an EMBL/GenBank/DDBJ whole genome shotgun (WGS) entry which is preliminary data.</text>
</comment>
<organism evidence="1 2">
    <name type="scientific">Eumeta variegata</name>
    <name type="common">Bagworm moth</name>
    <name type="synonym">Eumeta japonica</name>
    <dbReference type="NCBI Taxonomy" id="151549"/>
    <lineage>
        <taxon>Eukaryota</taxon>
        <taxon>Metazoa</taxon>
        <taxon>Ecdysozoa</taxon>
        <taxon>Arthropoda</taxon>
        <taxon>Hexapoda</taxon>
        <taxon>Insecta</taxon>
        <taxon>Pterygota</taxon>
        <taxon>Neoptera</taxon>
        <taxon>Endopterygota</taxon>
        <taxon>Lepidoptera</taxon>
        <taxon>Glossata</taxon>
        <taxon>Ditrysia</taxon>
        <taxon>Tineoidea</taxon>
        <taxon>Psychidae</taxon>
        <taxon>Oiketicinae</taxon>
        <taxon>Eumeta</taxon>
    </lineage>
</organism>
<accession>A0A4C1UYX8</accession>
<protein>
    <submittedName>
        <fullName evidence="1">Uncharacterized protein</fullName>
    </submittedName>
</protein>
<reference evidence="1 2" key="1">
    <citation type="journal article" date="2019" name="Commun. Biol.">
        <title>The bagworm genome reveals a unique fibroin gene that provides high tensile strength.</title>
        <authorList>
            <person name="Kono N."/>
            <person name="Nakamura H."/>
            <person name="Ohtoshi R."/>
            <person name="Tomita M."/>
            <person name="Numata K."/>
            <person name="Arakawa K."/>
        </authorList>
    </citation>
    <scope>NUCLEOTIDE SEQUENCE [LARGE SCALE GENOMIC DNA]</scope>
</reference>
<dbReference type="Proteomes" id="UP000299102">
    <property type="component" value="Unassembled WGS sequence"/>
</dbReference>
<sequence>MYIRLMSNAKLCTPKSTDEDACEAGECKLVLTGTDCKKKIFDYIAVSLDRRRNEKRMLRSDSGGATGDALLPAGFHCRPVEFSHCTA</sequence>
<gene>
    <name evidence="1" type="ORF">EVAR_84114_1</name>
</gene>